<dbReference type="SMART" id="SM00448">
    <property type="entry name" value="REC"/>
    <property type="match status" value="2"/>
</dbReference>
<dbReference type="FunFam" id="1.10.287.130:FF:000002">
    <property type="entry name" value="Two-component osmosensing histidine kinase"/>
    <property type="match status" value="1"/>
</dbReference>
<keyword evidence="5 17" id="KW-0597">Phosphoprotein</keyword>
<dbReference type="InterPro" id="IPR036097">
    <property type="entry name" value="HisK_dim/P_sf"/>
</dbReference>
<evidence type="ECO:0000256" key="1">
    <source>
        <dbReference type="ARBA" id="ARBA00000085"/>
    </source>
</evidence>
<dbReference type="PROSITE" id="PS50112">
    <property type="entry name" value="PAS"/>
    <property type="match status" value="1"/>
</dbReference>
<feature type="domain" description="Histidine kinase" evidence="20">
    <location>
        <begin position="613"/>
        <end position="834"/>
    </location>
</feature>
<dbReference type="InterPro" id="IPR013655">
    <property type="entry name" value="PAS_fold_3"/>
</dbReference>
<keyword evidence="18" id="KW-0175">Coiled coil</keyword>
<dbReference type="SUPFAM" id="SSF55874">
    <property type="entry name" value="ATPase domain of HSP90 chaperone/DNA topoisomerase II/histidine kinase"/>
    <property type="match status" value="1"/>
</dbReference>
<feature type="coiled-coil region" evidence="18">
    <location>
        <begin position="565"/>
        <end position="613"/>
    </location>
</feature>
<feature type="domain" description="PAS" evidence="22">
    <location>
        <begin position="448"/>
        <end position="520"/>
    </location>
</feature>
<comment type="caution">
    <text evidence="25">The sequence shown here is derived from an EMBL/GenBank/DDBJ whole genome shotgun (WGS) entry which is preliminary data.</text>
</comment>
<accession>A0A177M1B1</accession>
<feature type="modified residue" description="4-aspartylphosphate" evidence="17">
    <location>
        <position position="1054"/>
    </location>
</feature>
<proteinExistence type="predicted"/>
<dbReference type="PANTHER" id="PTHR45339:SF1">
    <property type="entry name" value="HYBRID SIGNAL TRANSDUCTION HISTIDINE KINASE J"/>
    <property type="match status" value="1"/>
</dbReference>
<dbReference type="Proteomes" id="UP000078090">
    <property type="component" value="Unassembled WGS sequence"/>
</dbReference>
<evidence type="ECO:0000256" key="19">
    <source>
        <dbReference type="SAM" id="Phobius"/>
    </source>
</evidence>
<dbReference type="Pfam" id="PF00512">
    <property type="entry name" value="HisKA"/>
    <property type="match status" value="1"/>
</dbReference>
<dbReference type="GO" id="GO:0005886">
    <property type="term" value="C:plasma membrane"/>
    <property type="evidence" value="ECO:0007669"/>
    <property type="project" value="UniProtKB-SubCell"/>
</dbReference>
<dbReference type="InterPro" id="IPR001610">
    <property type="entry name" value="PAC"/>
</dbReference>
<dbReference type="SMART" id="SM00387">
    <property type="entry name" value="HATPase_c"/>
    <property type="match status" value="1"/>
</dbReference>
<dbReference type="InterPro" id="IPR001789">
    <property type="entry name" value="Sig_transdc_resp-reg_receiver"/>
</dbReference>
<evidence type="ECO:0000256" key="9">
    <source>
        <dbReference type="ARBA" id="ARBA00022777"/>
    </source>
</evidence>
<evidence type="ECO:0000313" key="25">
    <source>
        <dbReference type="EMBL" id="OAH99032.1"/>
    </source>
</evidence>
<evidence type="ECO:0000256" key="11">
    <source>
        <dbReference type="ARBA" id="ARBA00022989"/>
    </source>
</evidence>
<feature type="domain" description="PAC" evidence="23">
    <location>
        <begin position="399"/>
        <end position="447"/>
    </location>
</feature>
<evidence type="ECO:0000259" key="21">
    <source>
        <dbReference type="PROSITE" id="PS50110"/>
    </source>
</evidence>
<dbReference type="NCBIfam" id="TIGR00229">
    <property type="entry name" value="sensory_box"/>
    <property type="match status" value="1"/>
</dbReference>
<dbReference type="FunFam" id="3.30.565.10:FF:000010">
    <property type="entry name" value="Sensor histidine kinase RcsC"/>
    <property type="match status" value="1"/>
</dbReference>
<dbReference type="Pfam" id="PF02518">
    <property type="entry name" value="HATPase_c"/>
    <property type="match status" value="1"/>
</dbReference>
<dbReference type="CDD" id="cd12914">
    <property type="entry name" value="PDC1_DGC_like"/>
    <property type="match status" value="1"/>
</dbReference>
<dbReference type="InterPro" id="IPR000700">
    <property type="entry name" value="PAS-assoc_C"/>
</dbReference>
<feature type="transmembrane region" description="Helical" evidence="19">
    <location>
        <begin position="12"/>
        <end position="34"/>
    </location>
</feature>
<dbReference type="Pfam" id="PF01627">
    <property type="entry name" value="Hpt"/>
    <property type="match status" value="1"/>
</dbReference>
<dbReference type="EC" id="2.7.13.3" evidence="3"/>
<comment type="subunit">
    <text evidence="14">At low DSF concentrations, interacts with RpfF.</text>
</comment>
<evidence type="ECO:0000256" key="3">
    <source>
        <dbReference type="ARBA" id="ARBA00012438"/>
    </source>
</evidence>
<dbReference type="Gene3D" id="1.20.120.160">
    <property type="entry name" value="HPT domain"/>
    <property type="match status" value="1"/>
</dbReference>
<reference evidence="25 26" key="1">
    <citation type="submission" date="2016-03" db="EMBL/GenBank/DDBJ databases">
        <authorList>
            <person name="Ploux O."/>
        </authorList>
    </citation>
    <scope>NUCLEOTIDE SEQUENCE [LARGE SCALE GENOMIC DNA]</scope>
    <source>
        <strain evidence="25 26">R-45363</strain>
    </source>
</reference>
<feature type="domain" description="PAC" evidence="23">
    <location>
        <begin position="524"/>
        <end position="577"/>
    </location>
</feature>
<evidence type="ECO:0000256" key="13">
    <source>
        <dbReference type="ARBA" id="ARBA00023136"/>
    </source>
</evidence>
<dbReference type="Gene3D" id="3.30.450.20">
    <property type="entry name" value="PAS domain"/>
    <property type="match status" value="4"/>
</dbReference>
<dbReference type="PROSITE" id="PS50894">
    <property type="entry name" value="HPT"/>
    <property type="match status" value="1"/>
</dbReference>
<evidence type="ECO:0000256" key="15">
    <source>
        <dbReference type="ARBA" id="ARBA00068150"/>
    </source>
</evidence>
<evidence type="ECO:0000259" key="22">
    <source>
        <dbReference type="PROSITE" id="PS50112"/>
    </source>
</evidence>
<dbReference type="InterPro" id="IPR035965">
    <property type="entry name" value="PAS-like_dom_sf"/>
</dbReference>
<organism evidence="25 26">
    <name type="scientific">Methylomonas methanica</name>
    <dbReference type="NCBI Taxonomy" id="421"/>
    <lineage>
        <taxon>Bacteria</taxon>
        <taxon>Pseudomonadati</taxon>
        <taxon>Pseudomonadota</taxon>
        <taxon>Gammaproteobacteria</taxon>
        <taxon>Methylococcales</taxon>
        <taxon>Methylococcaceae</taxon>
        <taxon>Methylomonas</taxon>
    </lineage>
</organism>
<evidence type="ECO:0000259" key="23">
    <source>
        <dbReference type="PROSITE" id="PS50113"/>
    </source>
</evidence>
<dbReference type="PROSITE" id="PS50113">
    <property type="entry name" value="PAC"/>
    <property type="match status" value="2"/>
</dbReference>
<feature type="domain" description="Response regulatory" evidence="21">
    <location>
        <begin position="1005"/>
        <end position="1121"/>
    </location>
</feature>
<feature type="modified residue" description="Phosphohistidine" evidence="16">
    <location>
        <position position="1207"/>
    </location>
</feature>
<feature type="domain" description="Response regulatory" evidence="21">
    <location>
        <begin position="855"/>
        <end position="977"/>
    </location>
</feature>
<dbReference type="InterPro" id="IPR008207">
    <property type="entry name" value="Sig_transdc_His_kin_Hpt_dom"/>
</dbReference>
<dbReference type="Gene3D" id="3.40.50.2300">
    <property type="match status" value="2"/>
</dbReference>
<dbReference type="SUPFAM" id="SSF47226">
    <property type="entry name" value="Histidine-containing phosphotransfer domain, HPT domain"/>
    <property type="match status" value="1"/>
</dbReference>
<dbReference type="SUPFAM" id="SSF52172">
    <property type="entry name" value="CheY-like"/>
    <property type="match status" value="2"/>
</dbReference>
<dbReference type="InterPro" id="IPR036890">
    <property type="entry name" value="HATPase_C_sf"/>
</dbReference>
<dbReference type="CDD" id="cd00088">
    <property type="entry name" value="HPT"/>
    <property type="match status" value="1"/>
</dbReference>
<evidence type="ECO:0000256" key="18">
    <source>
        <dbReference type="SAM" id="Coils"/>
    </source>
</evidence>
<dbReference type="CDD" id="cd00082">
    <property type="entry name" value="HisKA"/>
    <property type="match status" value="1"/>
</dbReference>
<dbReference type="InterPro" id="IPR011006">
    <property type="entry name" value="CheY-like_superfamily"/>
</dbReference>
<evidence type="ECO:0000256" key="12">
    <source>
        <dbReference type="ARBA" id="ARBA00023012"/>
    </source>
</evidence>
<keyword evidence="13 19" id="KW-0472">Membrane</keyword>
<dbReference type="PRINTS" id="PR00344">
    <property type="entry name" value="BCTRLSENSOR"/>
</dbReference>
<dbReference type="SMART" id="SM00086">
    <property type="entry name" value="PAC"/>
    <property type="match status" value="2"/>
</dbReference>
<evidence type="ECO:0000259" key="24">
    <source>
        <dbReference type="PROSITE" id="PS50894"/>
    </source>
</evidence>
<protein>
    <recommendedName>
        <fullName evidence="15">Sensory/regulatory protein RpfC</fullName>
        <ecNumber evidence="3">2.7.13.3</ecNumber>
    </recommendedName>
</protein>
<evidence type="ECO:0000256" key="8">
    <source>
        <dbReference type="ARBA" id="ARBA00022741"/>
    </source>
</evidence>
<dbReference type="SUPFAM" id="SSF47384">
    <property type="entry name" value="Homodimeric domain of signal transducing histidine kinase"/>
    <property type="match status" value="1"/>
</dbReference>
<keyword evidence="7 19" id="KW-0812">Transmembrane</keyword>
<dbReference type="InterPro" id="IPR000014">
    <property type="entry name" value="PAS"/>
</dbReference>
<dbReference type="InterPro" id="IPR054327">
    <property type="entry name" value="His-kinase-like_sensor"/>
</dbReference>
<evidence type="ECO:0000256" key="2">
    <source>
        <dbReference type="ARBA" id="ARBA00004651"/>
    </source>
</evidence>
<dbReference type="Pfam" id="PF00072">
    <property type="entry name" value="Response_reg"/>
    <property type="match status" value="2"/>
</dbReference>
<dbReference type="SMART" id="SM00091">
    <property type="entry name" value="PAS"/>
    <property type="match status" value="2"/>
</dbReference>
<dbReference type="Gene3D" id="2.10.70.100">
    <property type="match status" value="1"/>
</dbReference>
<comment type="catalytic activity">
    <reaction evidence="1">
        <text>ATP + protein L-histidine = ADP + protein N-phospho-L-histidine.</text>
        <dbReference type="EC" id="2.7.13.3"/>
    </reaction>
</comment>
<dbReference type="EMBL" id="LUUG01000105">
    <property type="protein sequence ID" value="OAH99032.1"/>
    <property type="molecule type" value="Genomic_DNA"/>
</dbReference>
<keyword evidence="8" id="KW-0547">Nucleotide-binding</keyword>
<evidence type="ECO:0000256" key="16">
    <source>
        <dbReference type="PROSITE-ProRule" id="PRU00110"/>
    </source>
</evidence>
<dbReference type="Gene3D" id="1.10.287.130">
    <property type="match status" value="1"/>
</dbReference>
<dbReference type="PROSITE" id="PS50109">
    <property type="entry name" value="HIS_KIN"/>
    <property type="match status" value="1"/>
</dbReference>
<evidence type="ECO:0000256" key="10">
    <source>
        <dbReference type="ARBA" id="ARBA00022840"/>
    </source>
</evidence>
<evidence type="ECO:0000313" key="26">
    <source>
        <dbReference type="Proteomes" id="UP000078090"/>
    </source>
</evidence>
<comment type="subcellular location">
    <subcellularLocation>
        <location evidence="2">Cell membrane</location>
        <topology evidence="2">Multi-pass membrane protein</topology>
    </subcellularLocation>
</comment>
<dbReference type="SMART" id="SM00388">
    <property type="entry name" value="HisKA"/>
    <property type="match status" value="1"/>
</dbReference>
<dbReference type="Gene3D" id="3.30.565.10">
    <property type="entry name" value="Histidine kinase-like ATPase, C-terminal domain"/>
    <property type="match status" value="1"/>
</dbReference>
<dbReference type="RefSeq" id="WP_064010057.1">
    <property type="nucleotide sequence ID" value="NZ_LUUG01000105.1"/>
</dbReference>
<keyword evidence="12" id="KW-0902">Two-component regulatory system</keyword>
<dbReference type="GO" id="GO:0000155">
    <property type="term" value="F:phosphorelay sensor kinase activity"/>
    <property type="evidence" value="ECO:0007669"/>
    <property type="project" value="InterPro"/>
</dbReference>
<dbReference type="OrthoDB" id="9810730at2"/>
<evidence type="ECO:0000256" key="14">
    <source>
        <dbReference type="ARBA" id="ARBA00064003"/>
    </source>
</evidence>
<dbReference type="InterPro" id="IPR003661">
    <property type="entry name" value="HisK_dim/P_dom"/>
</dbReference>
<dbReference type="Pfam" id="PF22588">
    <property type="entry name" value="dCache_1_like"/>
    <property type="match status" value="1"/>
</dbReference>
<dbReference type="Pfam" id="PF08447">
    <property type="entry name" value="PAS_3"/>
    <property type="match status" value="1"/>
</dbReference>
<feature type="domain" description="HPt" evidence="24">
    <location>
        <begin position="1168"/>
        <end position="1261"/>
    </location>
</feature>
<sequence>MRLRFKNPFSFGMVNAAGLVGVLGFALLMAVSLWQEREQRIAHAQVETENISMVLEGHAQATVDKIDLILTDVLGRLHAEDLRAAPARHAEIRAMLKEKAANLPETVAVEIGGIAVFDANGDSLYDSVDAQPPINIADREYFRAHREGRSRGLAISAPIQIRPSGAWAITLSRRANFSDGRFAGIVRVFVELAEFENFYRTLNLGRHGAVALRDAEMRLLARHPSLPANQGQALEAHPILAFLAKGNERGVYIEVSPADGVKRLYSFRRVGNYPLYVLAAIAEQDYLEEWRKHLFWYGGAGLVIVLLSLKLMQVARYGLLKWRSNERKYRYIVENAPIGVFQCDALGKHFFTNSTLARQFDCDSVDDFLAKYGTPERRFADPAKLAEFSDLLRNQKEVREFEARALLDDGTVKWFSLSARKDERSGLINGFTLDITGRKQTEEKLRISEERLRLTLEVAQIGIFDWDVRRDSFVVSPMYYSMLGYRPKDGPGDREEWLDRLHPADREMVAEKIGSVLAKRADAYSYEARMRHADGDYRWLSVKAFNVECGDDGSVSRILGIRLDITERKRNEEELERYKNDLERLVDERTAELREARQQADAANQAKSDFLANMSHEIRTPMNAILGLTRLALDTDLDERQQDYLRKVLNASQALLGILNDILDYSKIEAGRIDIEAVDFCLEDILRATGDLFSFRAEEKGIELFVDMAPDVPECLIGDPLRLSQIVDNLVGNAIKFTEQGEVHVRIEKRDATADSVCLRFAVRDTGIGLTPEQSSRLFQPFVQADAGITRRFGGSGLGLTICKRLVEMMNGQIALSSEPGRGSTFAFTVWLGLPDSQHRERKIGPGLQDLRAMRTLVVDDQDTSLLILRSILENWRFPVVTANKGELGLRLFEAAEQRGEPFELLLLDWKMPGMSGLDFARAIAGLKPDNRPPITVMVTAYGRDELAGAAREAEIDALIGKPVTPSDLFDVLLGLQRHETRRTLPVAAVFKTAHALLDGIRGAHILLVEDNELNQQVASEFLQKGGLRVTVANHGREALAKLENQRFDAILMDLHMPVMDGLEATRRIRALPVGKDLPIIAMTAAAMAQDRAASAAAGMNDHVAKPVEPRELAEALARWIRPVGDRPSSEPAAIETAADAGAADGEALARLLPGVSVSATLLRMGGNADFYRRLLLKFADRRAAAGSEFRRLAQAGELDSLYQLAHNLKGEAGNLGLDAIAALAGHLEQLLKSGTTAGLSEAVEELARQCDAIPALLGGLTAVERTVAPEPSKSRHDADWFWSRLTLLEQQLRAKSLDARRLASELESGIADRELLGEFAPIALSIGQLRYDEALSDLSRLIERYQSRN</sequence>
<dbReference type="SUPFAM" id="SSF55785">
    <property type="entry name" value="PYP-like sensor domain (PAS domain)"/>
    <property type="match status" value="2"/>
</dbReference>
<evidence type="ECO:0000256" key="17">
    <source>
        <dbReference type="PROSITE-ProRule" id="PRU00169"/>
    </source>
</evidence>
<keyword evidence="4" id="KW-1003">Cell membrane</keyword>
<evidence type="ECO:0000256" key="5">
    <source>
        <dbReference type="ARBA" id="ARBA00022553"/>
    </source>
</evidence>
<name>A0A177M1B1_METMH</name>
<dbReference type="InterPro" id="IPR036641">
    <property type="entry name" value="HPT_dom_sf"/>
</dbReference>
<dbReference type="InterPro" id="IPR003594">
    <property type="entry name" value="HATPase_dom"/>
</dbReference>
<dbReference type="PROSITE" id="PS50110">
    <property type="entry name" value="RESPONSE_REGULATORY"/>
    <property type="match status" value="2"/>
</dbReference>
<keyword evidence="11 19" id="KW-1133">Transmembrane helix</keyword>
<feature type="modified residue" description="4-aspartylphosphate" evidence="17">
    <location>
        <position position="909"/>
    </location>
</feature>
<keyword evidence="9" id="KW-0418">Kinase</keyword>
<dbReference type="InterPro" id="IPR004358">
    <property type="entry name" value="Sig_transdc_His_kin-like_C"/>
</dbReference>
<evidence type="ECO:0000256" key="7">
    <source>
        <dbReference type="ARBA" id="ARBA00022692"/>
    </source>
</evidence>
<dbReference type="CDD" id="cd16922">
    <property type="entry name" value="HATPase_EvgS-ArcB-TorS-like"/>
    <property type="match status" value="1"/>
</dbReference>
<dbReference type="InterPro" id="IPR005467">
    <property type="entry name" value="His_kinase_dom"/>
</dbReference>
<dbReference type="PANTHER" id="PTHR45339">
    <property type="entry name" value="HYBRID SIGNAL TRANSDUCTION HISTIDINE KINASE J"/>
    <property type="match status" value="1"/>
</dbReference>
<dbReference type="CDD" id="cd00130">
    <property type="entry name" value="PAS"/>
    <property type="match status" value="1"/>
</dbReference>
<dbReference type="CDD" id="cd17546">
    <property type="entry name" value="REC_hyHK_CKI1_RcsC-like"/>
    <property type="match status" value="2"/>
</dbReference>
<keyword evidence="10" id="KW-0067">ATP-binding</keyword>
<dbReference type="GO" id="GO:0005524">
    <property type="term" value="F:ATP binding"/>
    <property type="evidence" value="ECO:0007669"/>
    <property type="project" value="UniProtKB-KW"/>
</dbReference>
<evidence type="ECO:0000256" key="6">
    <source>
        <dbReference type="ARBA" id="ARBA00022679"/>
    </source>
</evidence>
<evidence type="ECO:0000259" key="20">
    <source>
        <dbReference type="PROSITE" id="PS50109"/>
    </source>
</evidence>
<evidence type="ECO:0000256" key="4">
    <source>
        <dbReference type="ARBA" id="ARBA00022475"/>
    </source>
</evidence>
<dbReference type="CDD" id="cd12915">
    <property type="entry name" value="PDC2_DGC_like"/>
    <property type="match status" value="1"/>
</dbReference>
<gene>
    <name evidence="25" type="ORF">A1332_03840</name>
</gene>
<keyword evidence="6" id="KW-0808">Transferase</keyword>